<organism evidence="2 3">
    <name type="scientific">Blautia faecis</name>
    <dbReference type="NCBI Taxonomy" id="871665"/>
    <lineage>
        <taxon>Bacteria</taxon>
        <taxon>Bacillati</taxon>
        <taxon>Bacillota</taxon>
        <taxon>Clostridia</taxon>
        <taxon>Lachnospirales</taxon>
        <taxon>Lachnospiraceae</taxon>
        <taxon>Blautia</taxon>
    </lineage>
</organism>
<feature type="transmembrane region" description="Helical" evidence="1">
    <location>
        <begin position="577"/>
        <end position="597"/>
    </location>
</feature>
<evidence type="ECO:0008006" key="4">
    <source>
        <dbReference type="Google" id="ProtNLM"/>
    </source>
</evidence>
<keyword evidence="1" id="KW-0812">Transmembrane</keyword>
<dbReference type="InterPro" id="IPR018746">
    <property type="entry name" value="DUF2298"/>
</dbReference>
<evidence type="ECO:0000313" key="3">
    <source>
        <dbReference type="Proteomes" id="UP001644719"/>
    </source>
</evidence>
<dbReference type="NCBIfam" id="TIGR03662">
    <property type="entry name" value="Chlor_Arch_YYY"/>
    <property type="match status" value="1"/>
</dbReference>
<evidence type="ECO:0000256" key="1">
    <source>
        <dbReference type="SAM" id="Phobius"/>
    </source>
</evidence>
<name>A0ABX2HE15_9FIRM</name>
<comment type="caution">
    <text evidence="2">The sequence shown here is derived from an EMBL/GenBank/DDBJ whole genome shotgun (WGS) entry which is preliminary data.</text>
</comment>
<dbReference type="PANTHER" id="PTHR10790">
    <property type="entry name" value="TPR-DOMAIN CONTAINING PROTEIN"/>
    <property type="match status" value="1"/>
</dbReference>
<proteinExistence type="predicted"/>
<feature type="transmembrane region" description="Helical" evidence="1">
    <location>
        <begin position="334"/>
        <end position="354"/>
    </location>
</feature>
<dbReference type="Pfam" id="PF10060">
    <property type="entry name" value="DUF2298"/>
    <property type="match status" value="1"/>
</dbReference>
<accession>A0ABX2HE15</accession>
<feature type="transmembrane region" description="Helical" evidence="1">
    <location>
        <begin position="424"/>
        <end position="446"/>
    </location>
</feature>
<feature type="transmembrane region" description="Helical" evidence="1">
    <location>
        <begin position="466"/>
        <end position="489"/>
    </location>
</feature>
<feature type="transmembrane region" description="Helical" evidence="1">
    <location>
        <begin position="510"/>
        <end position="532"/>
    </location>
</feature>
<feature type="transmembrane region" description="Helical" evidence="1">
    <location>
        <begin position="39"/>
        <end position="61"/>
    </location>
</feature>
<keyword evidence="3" id="KW-1185">Reference proteome</keyword>
<keyword evidence="1" id="KW-0472">Membrane</keyword>
<dbReference type="RefSeq" id="WP_173770344.1">
    <property type="nucleotide sequence ID" value="NZ_JAAITS010000077.1"/>
</dbReference>
<feature type="transmembrane region" description="Helical" evidence="1">
    <location>
        <begin position="399"/>
        <end position="417"/>
    </location>
</feature>
<feature type="transmembrane region" description="Helical" evidence="1">
    <location>
        <begin position="255"/>
        <end position="278"/>
    </location>
</feature>
<reference evidence="2 3" key="1">
    <citation type="journal article" date="2020" name="Cell Host Microbe">
        <title>Functional and Genomic Variation between Human-Derived Isolates of Lachnospiraceae Reveals Inter- and Intra-Species Diversity.</title>
        <authorList>
            <person name="Sorbara M.T."/>
            <person name="Littmann E.R."/>
            <person name="Fontana E."/>
            <person name="Moody T.U."/>
            <person name="Kohout C.E."/>
            <person name="Gjonbalaj M."/>
            <person name="Eaton V."/>
            <person name="Seok R."/>
            <person name="Leiner I.M."/>
            <person name="Pamer E.G."/>
        </authorList>
    </citation>
    <scope>NUCLEOTIDE SEQUENCE [LARGE SCALE GENOMIC DNA]</scope>
    <source>
        <strain evidence="2 3">MSK.17.74</strain>
    </source>
</reference>
<feature type="transmembrane region" description="Helical" evidence="1">
    <location>
        <begin position="92"/>
        <end position="114"/>
    </location>
</feature>
<feature type="transmembrane region" description="Helical" evidence="1">
    <location>
        <begin position="134"/>
        <end position="153"/>
    </location>
</feature>
<dbReference type="Proteomes" id="UP001644719">
    <property type="component" value="Unassembled WGS sequence"/>
</dbReference>
<feature type="transmembrane region" description="Helical" evidence="1">
    <location>
        <begin position="217"/>
        <end position="235"/>
    </location>
</feature>
<gene>
    <name evidence="2" type="ORF">G5B17_18995</name>
</gene>
<dbReference type="EMBL" id="JAAITS010000077">
    <property type="protein sequence ID" value="NSG87443.1"/>
    <property type="molecule type" value="Genomic_DNA"/>
</dbReference>
<protein>
    <recommendedName>
        <fullName evidence="4">Chlor_Arch_YYY domain</fullName>
    </recommendedName>
</protein>
<dbReference type="PANTHER" id="PTHR10790:SF51">
    <property type="entry name" value="TETRATRICOPEPTIDE REPEAT PROTEIN"/>
    <property type="match status" value="1"/>
</dbReference>
<sequence length="761" mass="87488">MEQKNKKKISTQTIIKLLLAVVLLGLSAFLLKGDVWTFWTWWLLAGVMGFAAMPVTGRLFWRFEDKGWIFSKVLAIAATGFLTWFLTAIRLIPFNALTCAAVTILCAVICFFLLRKESKEKTECFPVDRISLIYWEELLFFLAFLMWTYLAGFRPAAYGTEKFMDYGFMEAMMRSTTLPARDLWYSEGHINYYYGGQYFAVFLTKLSHTKVELTYNLMRTFVAGLAFAMPFSLVYQMMSDRMKGQQKSEKVIKGLPFAAGFTAGTAVSIAGNMHYVIYAQIIPLIEKLTGKEVSSYWFPDATRYIGYNPYREEDRTIHEFPCYSFVLGDLHAHVVNIMFVLLVIAFLYVWLRGVRKKTVPVETSMKDGKFWKEQLLMTHLLVISALLGMFQWTNFWDFVIYYVVTLGTVLFANIIRFQGKIKKIMVVTFAQMAEIYLLAYLVILPFTLQFDTMVDGIGIAKYHSYFYQLLVLWGLPAVLTITFVISILWEKLRGMEHKSLYRLMKAIRTADLFAIIMGLCAIGLVVIPEFVYVRDIYENGNARANTMFKLTYQAYIMFALTMGYGIYRLLAVSRQKVFKIISGICLFFLIWTVGYFGKSVDSWFGKVLNPSGYQGLYALGYLDTDFSEDVSAIQWLKENIKGAPVVLEANGDSYSGYERVSAATGLPTILGWYVHEWLWRNDTDDLNRKQADIMSIYTSQDETQVRALLTEYGVSYIFVGSKEREKYEDSLNNALLQSLGEIVFMDEDSGTYIVKVDVKRF</sequence>
<keyword evidence="1" id="KW-1133">Transmembrane helix</keyword>
<feature type="transmembrane region" description="Helical" evidence="1">
    <location>
        <begin position="375"/>
        <end position="393"/>
    </location>
</feature>
<feature type="transmembrane region" description="Helical" evidence="1">
    <location>
        <begin position="68"/>
        <end position="86"/>
    </location>
</feature>
<evidence type="ECO:0000313" key="2">
    <source>
        <dbReference type="EMBL" id="NSG87443.1"/>
    </source>
</evidence>
<feature type="transmembrane region" description="Helical" evidence="1">
    <location>
        <begin position="14"/>
        <end position="33"/>
    </location>
</feature>
<feature type="transmembrane region" description="Helical" evidence="1">
    <location>
        <begin position="552"/>
        <end position="570"/>
    </location>
</feature>